<evidence type="ECO:0000256" key="3">
    <source>
        <dbReference type="ARBA" id="ARBA00022617"/>
    </source>
</evidence>
<evidence type="ECO:0000256" key="7">
    <source>
        <dbReference type="ARBA" id="ARBA00023136"/>
    </source>
</evidence>
<keyword evidence="2 8" id="KW-0813">Transport</keyword>
<dbReference type="RefSeq" id="WP_279250941.1">
    <property type="nucleotide sequence ID" value="NZ_SHNO01000002.1"/>
</dbReference>
<dbReference type="Pfam" id="PF01794">
    <property type="entry name" value="Ferric_reduct"/>
    <property type="match status" value="1"/>
</dbReference>
<comment type="function">
    <text evidence="8">Part of the MsrPQ system that repairs oxidized periplasmic proteins containing methionine sulfoxide residues (Met-O), using respiratory chain electrons. Thus protects these proteins from oxidative-stress damage caused by reactive species of oxygen and chlorine generated by the host defense mechanisms. MsrPQ is essential for the maintenance of envelope integrity under bleach stress, rescuing a wide series of structurally unrelated periplasmic proteins from methionine oxidation. MsrQ provides electrons for reduction to the reductase catalytic subunit MsrP, using the quinone pool of the respiratory chain.</text>
</comment>
<dbReference type="PANTHER" id="PTHR36964">
    <property type="entry name" value="PROTEIN-METHIONINE-SULFOXIDE REDUCTASE HEME-BINDING SUBUNIT MSRQ"/>
    <property type="match status" value="1"/>
</dbReference>
<evidence type="ECO:0000256" key="6">
    <source>
        <dbReference type="ARBA" id="ARBA00023004"/>
    </source>
</evidence>
<feature type="domain" description="Ferric oxidoreductase" evidence="9">
    <location>
        <begin position="41"/>
        <end position="155"/>
    </location>
</feature>
<name>A0ABT3TBG3_9GAMM</name>
<comment type="cofactor">
    <cofactor evidence="8">
        <name>heme b</name>
        <dbReference type="ChEBI" id="CHEBI:60344"/>
    </cofactor>
    <text evidence="8">Binds 1 heme b (iron(II)-protoporphyrin IX) group per subunit.</text>
</comment>
<protein>
    <recommendedName>
        <fullName evidence="8">Protein-methionine-sulfoxide reductase heme-binding subunit MsrQ</fullName>
    </recommendedName>
    <alternativeName>
        <fullName evidence="8">Flavocytochrome MsrQ</fullName>
    </alternativeName>
</protein>
<keyword evidence="8" id="KW-0249">Electron transport</keyword>
<comment type="caution">
    <text evidence="10">The sequence shown here is derived from an EMBL/GenBank/DDBJ whole genome shotgun (WGS) entry which is preliminary data.</text>
</comment>
<feature type="transmembrane region" description="Helical" evidence="8">
    <location>
        <begin position="108"/>
        <end position="126"/>
    </location>
</feature>
<keyword evidence="6 8" id="KW-0408">Iron</keyword>
<keyword evidence="3 8" id="KW-0349">Heme</keyword>
<feature type="transmembrane region" description="Helical" evidence="8">
    <location>
        <begin position="147"/>
        <end position="163"/>
    </location>
</feature>
<comment type="subunit">
    <text evidence="8">Heterodimer of a catalytic subunit (MsrP) and a heme-binding subunit (MsrQ).</text>
</comment>
<keyword evidence="4 8" id="KW-0812">Transmembrane</keyword>
<evidence type="ECO:0000313" key="10">
    <source>
        <dbReference type="EMBL" id="MCX2979156.1"/>
    </source>
</evidence>
<comment type="subcellular location">
    <subcellularLocation>
        <location evidence="8">Cell membrane</location>
        <topology evidence="8">Multi-pass membrane protein</topology>
    </subcellularLocation>
    <subcellularLocation>
        <location evidence="1">Membrane</location>
        <topology evidence="1">Multi-pass membrane protein</topology>
    </subcellularLocation>
</comment>
<reference evidence="10" key="1">
    <citation type="submission" date="2019-02" db="EMBL/GenBank/DDBJ databases">
        <authorList>
            <person name="Li S.-H."/>
        </authorList>
    </citation>
    <scope>NUCLEOTIDE SEQUENCE</scope>
    <source>
        <strain evidence="10">IMCC11814</strain>
    </source>
</reference>
<evidence type="ECO:0000313" key="11">
    <source>
        <dbReference type="Proteomes" id="UP001143304"/>
    </source>
</evidence>
<feature type="transmembrane region" description="Helical" evidence="8">
    <location>
        <begin position="74"/>
        <end position="96"/>
    </location>
</feature>
<evidence type="ECO:0000259" key="9">
    <source>
        <dbReference type="Pfam" id="PF01794"/>
    </source>
</evidence>
<dbReference type="InterPro" id="IPR013130">
    <property type="entry name" value="Fe3_Rdtase_TM_dom"/>
</dbReference>
<keyword evidence="5 8" id="KW-1133">Transmembrane helix</keyword>
<dbReference type="Proteomes" id="UP001143304">
    <property type="component" value="Unassembled WGS sequence"/>
</dbReference>
<gene>
    <name evidence="8" type="primary">msrQ</name>
    <name evidence="10" type="ORF">EYC82_17595</name>
</gene>
<evidence type="ECO:0000256" key="5">
    <source>
        <dbReference type="ARBA" id="ARBA00022989"/>
    </source>
</evidence>
<keyword evidence="7 8" id="KW-0472">Membrane</keyword>
<evidence type="ECO:0000256" key="2">
    <source>
        <dbReference type="ARBA" id="ARBA00022448"/>
    </source>
</evidence>
<proteinExistence type="inferred from homology"/>
<sequence length="199" mass="22655">MERPVRASVFVLCALPFAWLLYGAVYGGLGPDPGEALMHSTGEWSLRILAMTLLMSPLRVWTGKPWVIKLRRMLGLYAFFYATIHFTLFLQFYTGWAGAALLQELVERPYVSAGFAAWCIMLPLAITSTRGMRRRLGQRWIKLHRQIYVAAIIACIHLLWQARSDIGEALAYLLVFGLLLAWRFRRALKANSRLKPGKV</sequence>
<comment type="cofactor">
    <cofactor evidence="8">
        <name>FMN</name>
        <dbReference type="ChEBI" id="CHEBI:58210"/>
    </cofactor>
    <text evidence="8">Binds 1 FMN per subunit.</text>
</comment>
<dbReference type="InterPro" id="IPR022837">
    <property type="entry name" value="MsrQ-like"/>
</dbReference>
<dbReference type="PANTHER" id="PTHR36964:SF1">
    <property type="entry name" value="PROTEIN-METHIONINE-SULFOXIDE REDUCTASE HEME-BINDING SUBUNIT MSRQ"/>
    <property type="match status" value="1"/>
</dbReference>
<feature type="transmembrane region" description="Helical" evidence="8">
    <location>
        <begin position="44"/>
        <end position="62"/>
    </location>
</feature>
<feature type="transmembrane region" description="Helical" evidence="8">
    <location>
        <begin position="169"/>
        <end position="185"/>
    </location>
</feature>
<evidence type="ECO:0000256" key="4">
    <source>
        <dbReference type="ARBA" id="ARBA00022692"/>
    </source>
</evidence>
<feature type="transmembrane region" description="Helical" evidence="8">
    <location>
        <begin position="7"/>
        <end position="29"/>
    </location>
</feature>
<accession>A0ABT3TBG3</accession>
<evidence type="ECO:0000256" key="8">
    <source>
        <dbReference type="HAMAP-Rule" id="MF_01207"/>
    </source>
</evidence>
<comment type="similarity">
    <text evidence="8">Belongs to the MsrQ family.</text>
</comment>
<organism evidence="10 11">
    <name type="scientific">Candidatus Marimicrobium litorale</name>
    <dbReference type="NCBI Taxonomy" id="2518991"/>
    <lineage>
        <taxon>Bacteria</taxon>
        <taxon>Pseudomonadati</taxon>
        <taxon>Pseudomonadota</taxon>
        <taxon>Gammaproteobacteria</taxon>
        <taxon>Cellvibrionales</taxon>
        <taxon>Halieaceae</taxon>
        <taxon>Marimicrobium</taxon>
    </lineage>
</organism>
<dbReference type="HAMAP" id="MF_01207">
    <property type="entry name" value="MsrQ"/>
    <property type="match status" value="1"/>
</dbReference>
<keyword evidence="8" id="KW-1003">Cell membrane</keyword>
<evidence type="ECO:0000256" key="1">
    <source>
        <dbReference type="ARBA" id="ARBA00004141"/>
    </source>
</evidence>
<dbReference type="EMBL" id="SHNO01000002">
    <property type="protein sequence ID" value="MCX2979156.1"/>
    <property type="molecule type" value="Genomic_DNA"/>
</dbReference>
<keyword evidence="8" id="KW-0288">FMN</keyword>
<keyword evidence="8" id="KW-0479">Metal-binding</keyword>
<keyword evidence="11" id="KW-1185">Reference proteome</keyword>
<keyword evidence="8" id="KW-0285">Flavoprotein</keyword>